<dbReference type="GeneID" id="93288781"/>
<gene>
    <name evidence="2" type="ORF">GEMHA0001_1426</name>
</gene>
<dbReference type="AlphaFoldDB" id="C5NV49"/>
<evidence type="ECO:0000313" key="2">
    <source>
        <dbReference type="EMBL" id="EER68911.1"/>
    </source>
</evidence>
<dbReference type="Proteomes" id="UP000006004">
    <property type="component" value="Unassembled WGS sequence"/>
</dbReference>
<dbReference type="EMBL" id="ACDZ02000006">
    <property type="protein sequence ID" value="EER68911.1"/>
    <property type="molecule type" value="Genomic_DNA"/>
</dbReference>
<feature type="transmembrane region" description="Helical" evidence="1">
    <location>
        <begin position="36"/>
        <end position="56"/>
    </location>
</feature>
<reference evidence="2" key="2">
    <citation type="submission" date="2009-06" db="EMBL/GenBank/DDBJ databases">
        <authorList>
            <person name="Sebastian Y."/>
            <person name="Madupu R."/>
            <person name="Durkin A.S."/>
            <person name="Torralba M."/>
            <person name="Methe B."/>
            <person name="Sutton G.G."/>
            <person name="Strausberg R.L."/>
            <person name="Nelson K.E."/>
        </authorList>
    </citation>
    <scope>NUCLEOTIDE SEQUENCE [LARGE SCALE GENOMIC DNA]</scope>
    <source>
        <strain evidence="2">ATCC 10379</strain>
    </source>
</reference>
<accession>C5NV49</accession>
<feature type="transmembrane region" description="Helical" evidence="1">
    <location>
        <begin position="12"/>
        <end position="30"/>
    </location>
</feature>
<evidence type="ECO:0000256" key="1">
    <source>
        <dbReference type="SAM" id="Phobius"/>
    </source>
</evidence>
<comment type="caution">
    <text evidence="2">The sequence shown here is derived from an EMBL/GenBank/DDBJ whole genome shotgun (WGS) entry which is preliminary data.</text>
</comment>
<keyword evidence="1" id="KW-1133">Transmembrane helix</keyword>
<feature type="transmembrane region" description="Helical" evidence="1">
    <location>
        <begin position="77"/>
        <end position="99"/>
    </location>
</feature>
<keyword evidence="1" id="KW-0812">Transmembrane</keyword>
<sequence>MINNEKIKRIGFVLIGIANFILLPFILMYFSGKMTWYGILYFFAMSGFFTLVIVSGHRRYIVPRIIERHIIPRNRKSYYTISLISGVIAVILFVVLVIKKSDFDEIIALVGTVWVVWITIIIYLRETRYFKLW</sequence>
<reference evidence="2" key="1">
    <citation type="submission" date="2009-01" db="EMBL/GenBank/DDBJ databases">
        <authorList>
            <person name="Fulton L."/>
            <person name="Clifton S."/>
            <person name="Chinwalla A.T."/>
            <person name="Mitreva M."/>
            <person name="Sodergren E."/>
            <person name="Weinstock G."/>
            <person name="Clifton S."/>
            <person name="Dooling D.J."/>
            <person name="Fulton B."/>
            <person name="Minx P."/>
            <person name="Pepin K.H."/>
            <person name="Johnson M."/>
            <person name="Bhonagiri V."/>
            <person name="Nash W.E."/>
            <person name="Mardis E.R."/>
            <person name="Wilson R.K."/>
        </authorList>
    </citation>
    <scope>NUCLEOTIDE SEQUENCE [LARGE SCALE GENOMIC DNA]</scope>
    <source>
        <strain evidence="2">ATCC 10379</strain>
    </source>
</reference>
<evidence type="ECO:0000313" key="3">
    <source>
        <dbReference type="Proteomes" id="UP000006004"/>
    </source>
</evidence>
<dbReference type="RefSeq" id="WP_004264045.1">
    <property type="nucleotide sequence ID" value="NZ_ACDZ02000006.1"/>
</dbReference>
<organism evidence="2 3">
    <name type="scientific">Gemella haemolysans ATCC 10379</name>
    <dbReference type="NCBI Taxonomy" id="546270"/>
    <lineage>
        <taxon>Bacteria</taxon>
        <taxon>Bacillati</taxon>
        <taxon>Bacillota</taxon>
        <taxon>Bacilli</taxon>
        <taxon>Bacillales</taxon>
        <taxon>Gemellaceae</taxon>
        <taxon>Gemella</taxon>
    </lineage>
</organism>
<name>C5NV49_9BACL</name>
<protein>
    <submittedName>
        <fullName evidence="2">Uncharacterized protein</fullName>
    </submittedName>
</protein>
<keyword evidence="3" id="KW-1185">Reference proteome</keyword>
<proteinExistence type="predicted"/>
<keyword evidence="1" id="KW-0472">Membrane</keyword>
<feature type="transmembrane region" description="Helical" evidence="1">
    <location>
        <begin position="105"/>
        <end position="124"/>
    </location>
</feature>